<proteinExistence type="inferred from homology"/>
<dbReference type="InterPro" id="IPR043128">
    <property type="entry name" value="Rev_trsase/Diguanyl_cyclase"/>
</dbReference>
<protein>
    <submittedName>
        <fullName evidence="4">Protein ImuB</fullName>
    </submittedName>
</protein>
<dbReference type="Pfam" id="PF00817">
    <property type="entry name" value="IMS"/>
    <property type="match status" value="1"/>
</dbReference>
<dbReference type="Proteomes" id="UP000295793">
    <property type="component" value="Unassembled WGS sequence"/>
</dbReference>
<dbReference type="GO" id="GO:0006281">
    <property type="term" value="P:DNA repair"/>
    <property type="evidence" value="ECO:0007669"/>
    <property type="project" value="InterPro"/>
</dbReference>
<dbReference type="PANTHER" id="PTHR35369">
    <property type="entry name" value="BLR3025 PROTEIN-RELATED"/>
    <property type="match status" value="1"/>
</dbReference>
<dbReference type="RefSeq" id="WP_132702692.1">
    <property type="nucleotide sequence ID" value="NZ_SLZR01000014.1"/>
</dbReference>
<dbReference type="CDD" id="cd03468">
    <property type="entry name" value="PolY_like"/>
    <property type="match status" value="1"/>
</dbReference>
<evidence type="ECO:0000259" key="3">
    <source>
        <dbReference type="Pfam" id="PF00817"/>
    </source>
</evidence>
<name>A0A4R3I4J6_9GAMM</name>
<dbReference type="Gene3D" id="3.30.70.270">
    <property type="match status" value="1"/>
</dbReference>
<dbReference type="InterPro" id="IPR001126">
    <property type="entry name" value="UmuC"/>
</dbReference>
<dbReference type="EMBL" id="SLZR01000014">
    <property type="protein sequence ID" value="TCS38899.1"/>
    <property type="molecule type" value="Genomic_DNA"/>
</dbReference>
<keyword evidence="5" id="KW-1185">Reference proteome</keyword>
<organism evidence="4 5">
    <name type="scientific">Reinekea marinisedimentorum</name>
    <dbReference type="NCBI Taxonomy" id="230495"/>
    <lineage>
        <taxon>Bacteria</taxon>
        <taxon>Pseudomonadati</taxon>
        <taxon>Pseudomonadota</taxon>
        <taxon>Gammaproteobacteria</taxon>
        <taxon>Oceanospirillales</taxon>
        <taxon>Saccharospirillaceae</taxon>
        <taxon>Reinekea</taxon>
    </lineage>
</organism>
<sequence length="463" mass="52715">MLWLHIHFPLLALESAFIADTRPIPKLLLQPGAQKVMQCNEQAEQLGVRTGMNKKTAFCLLSDCAISDYDANTEQQSLQQLALICYRQAAQIAPVEPQGLLLEVSSMLPLFNGLQDYLQRLKKRLDQCGFSYTLSTGHTPACAKLLAEAGIELHSESENSHRQALLQLSINQLNLPEGICRKLAGMGIHTYQQLSELPRKELGYRFGYDLVNQLNKLEQDNQKLTSFTLPERFQQTVHLSYDAEQARGLIFPLRRILPSLEAYLYSRQLACEKLLIKLEHRDGRASLISVASVKGSYRQQDWLALISTRLDQTRLISPVISLTLRAKSFVALKSYAKDILGSRHTAADKDRLQSLLVARLDETQVKTLKTVADPRPEVASQLQLSHSQSTDYLNRQWPSLLLPCPKPIQMKHYEILSGPERIEGGWWDATPVRRDYYIARKGVQLCWLFRRDDGQWFLHGYFS</sequence>
<dbReference type="InterPro" id="IPR050356">
    <property type="entry name" value="SulA_CellDiv_inhibitor"/>
</dbReference>
<dbReference type="SUPFAM" id="SSF56672">
    <property type="entry name" value="DNA/RNA polymerases"/>
    <property type="match status" value="1"/>
</dbReference>
<evidence type="ECO:0000313" key="4">
    <source>
        <dbReference type="EMBL" id="TCS38899.1"/>
    </source>
</evidence>
<dbReference type="AlphaFoldDB" id="A0A4R3I4J6"/>
<dbReference type="Gene3D" id="3.40.1170.60">
    <property type="match status" value="1"/>
</dbReference>
<evidence type="ECO:0000256" key="2">
    <source>
        <dbReference type="ARBA" id="ARBA00022763"/>
    </source>
</evidence>
<dbReference type="InterPro" id="IPR043502">
    <property type="entry name" value="DNA/RNA_pol_sf"/>
</dbReference>
<keyword evidence="2" id="KW-0227">DNA damage</keyword>
<comment type="similarity">
    <text evidence="1">Belongs to the DNA polymerase type-Y family.</text>
</comment>
<reference evidence="4 5" key="1">
    <citation type="submission" date="2019-03" db="EMBL/GenBank/DDBJ databases">
        <title>Genomic Encyclopedia of Archaeal and Bacterial Type Strains, Phase II (KMG-II): from individual species to whole genera.</title>
        <authorList>
            <person name="Goeker M."/>
        </authorList>
    </citation>
    <scope>NUCLEOTIDE SEQUENCE [LARGE SCALE GENOMIC DNA]</scope>
    <source>
        <strain evidence="4 5">DSM 15388</strain>
    </source>
</reference>
<dbReference type="OrthoDB" id="5298951at2"/>
<dbReference type="PANTHER" id="PTHR35369:SF2">
    <property type="entry name" value="BLR3025 PROTEIN"/>
    <property type="match status" value="1"/>
</dbReference>
<accession>A0A4R3I4J6</accession>
<evidence type="ECO:0000256" key="1">
    <source>
        <dbReference type="ARBA" id="ARBA00010945"/>
    </source>
</evidence>
<comment type="caution">
    <text evidence="4">The sequence shown here is derived from an EMBL/GenBank/DDBJ whole genome shotgun (WGS) entry which is preliminary data.</text>
</comment>
<gene>
    <name evidence="4" type="ORF">BCF53_11464</name>
</gene>
<evidence type="ECO:0000313" key="5">
    <source>
        <dbReference type="Proteomes" id="UP000295793"/>
    </source>
</evidence>
<feature type="domain" description="UmuC" evidence="3">
    <location>
        <begin position="34"/>
        <end position="147"/>
    </location>
</feature>